<gene>
    <name evidence="2" type="ORF">AVDCRST_MAG26-4404</name>
</gene>
<organism evidence="2">
    <name type="scientific">uncultured Chloroflexia bacterium</name>
    <dbReference type="NCBI Taxonomy" id="1672391"/>
    <lineage>
        <taxon>Bacteria</taxon>
        <taxon>Bacillati</taxon>
        <taxon>Chloroflexota</taxon>
        <taxon>Chloroflexia</taxon>
        <taxon>environmental samples</taxon>
    </lineage>
</organism>
<dbReference type="PRINTS" id="PR00111">
    <property type="entry name" value="ABHYDROLASE"/>
</dbReference>
<evidence type="ECO:0000259" key="1">
    <source>
        <dbReference type="Pfam" id="PF12697"/>
    </source>
</evidence>
<dbReference type="Pfam" id="PF12697">
    <property type="entry name" value="Abhydrolase_6"/>
    <property type="match status" value="1"/>
</dbReference>
<dbReference type="InterPro" id="IPR029058">
    <property type="entry name" value="AB_hydrolase_fold"/>
</dbReference>
<dbReference type="InterPro" id="IPR050471">
    <property type="entry name" value="AB_hydrolase"/>
</dbReference>
<name>A0A6J4K3S7_9CHLR</name>
<dbReference type="InterPro" id="IPR000073">
    <property type="entry name" value="AB_hydrolase_1"/>
</dbReference>
<dbReference type="SUPFAM" id="SSF53474">
    <property type="entry name" value="alpha/beta-Hydrolases"/>
    <property type="match status" value="1"/>
</dbReference>
<proteinExistence type="predicted"/>
<dbReference type="EMBL" id="CADCTK010001042">
    <property type="protein sequence ID" value="CAA9295194.1"/>
    <property type="molecule type" value="Genomic_DNA"/>
</dbReference>
<dbReference type="PANTHER" id="PTHR43433:SF4">
    <property type="entry name" value="NON-HEME CHLOROPEROXIDASE-RELATED"/>
    <property type="match status" value="1"/>
</dbReference>
<dbReference type="PANTHER" id="PTHR43433">
    <property type="entry name" value="HYDROLASE, ALPHA/BETA FOLD FAMILY PROTEIN"/>
    <property type="match status" value="1"/>
</dbReference>
<dbReference type="AlphaFoldDB" id="A0A6J4K3S7"/>
<sequence>MVDGMRMYYAEHGTPDGPPLVLLHGFTGTGDFWSQQLAAFGAHYRLLVPDLRGHGRTDNPGGAAAMNHRQFAHDIIALCSVLGLERAAFCGESTGAMLQLSLALYAPDLAAACILAGATYYFSDESRAIQRQVTPDTMDEVGRAYVQKIHTALGPDHWRSVLEAFHALHTHAHTEDFPEEEELRGIGVPVLIIHGDRDEFFPVEVPAGLYRLLPDAELCLLPNTGHLPPQERPDWFNAIALDFLARRYVGNAAGLSLNQVASNGAIFMDWHAAPETYSRTLSGEAVAPCRCSRRSR</sequence>
<evidence type="ECO:0000313" key="2">
    <source>
        <dbReference type="EMBL" id="CAA9295194.1"/>
    </source>
</evidence>
<reference evidence="2" key="1">
    <citation type="submission" date="2020-02" db="EMBL/GenBank/DDBJ databases">
        <authorList>
            <person name="Meier V. D."/>
        </authorList>
    </citation>
    <scope>NUCLEOTIDE SEQUENCE</scope>
    <source>
        <strain evidence="2">AVDCRST_MAG26</strain>
    </source>
</reference>
<protein>
    <recommendedName>
        <fullName evidence="1">AB hydrolase-1 domain-containing protein</fullName>
    </recommendedName>
</protein>
<accession>A0A6J4K3S7</accession>
<feature type="domain" description="AB hydrolase-1" evidence="1">
    <location>
        <begin position="20"/>
        <end position="238"/>
    </location>
</feature>
<dbReference type="Gene3D" id="3.40.50.1820">
    <property type="entry name" value="alpha/beta hydrolase"/>
    <property type="match status" value="1"/>
</dbReference>